<dbReference type="EC" id="2.7.1.35" evidence="1"/>
<evidence type="ECO:0000256" key="2">
    <source>
        <dbReference type="ARBA" id="ARBA00022679"/>
    </source>
</evidence>
<evidence type="ECO:0000256" key="4">
    <source>
        <dbReference type="ARBA" id="ARBA00022777"/>
    </source>
</evidence>
<dbReference type="GO" id="GO:0009443">
    <property type="term" value="P:pyridoxal 5'-phosphate salvage"/>
    <property type="evidence" value="ECO:0007669"/>
    <property type="project" value="InterPro"/>
</dbReference>
<keyword evidence="3" id="KW-0547">Nucleotide-binding</keyword>
<accession>A0A412AV46</accession>
<keyword evidence="2 7" id="KW-0808">Transferase</keyword>
<dbReference type="GO" id="GO:0008478">
    <property type="term" value="F:pyridoxal kinase activity"/>
    <property type="evidence" value="ECO:0007669"/>
    <property type="project" value="UniProtKB-EC"/>
</dbReference>
<sequence>MESNAMNKRIAAIHDLSGFGKCSLTIILPILSACGLEACPLPTAFLSSHTGGLPGFTHRDLTPDLLPAARQWSELKLRFDGIYSGFLGSLEQIFKVSEIFDLLSGRDTLIFVDPCMADNGKLYQTYSSDMARSTQLLCHKADFILPNLTEACLLLNEPYRPERYRTREAVARLTQDLAARFQCGVVLTGIGFSLEQTGAACLAGPGDEPVFAFSQKVARHYHGTGDLFASVFVAAKVKGLEIGRCAQIAADFVSDTIARTVRDGTDERYGVNFEQGIPDLISRFQKEALL</sequence>
<evidence type="ECO:0000256" key="5">
    <source>
        <dbReference type="ARBA" id="ARBA00022840"/>
    </source>
</evidence>
<keyword evidence="4 7" id="KW-0418">Kinase</keyword>
<feature type="domain" description="Pyridoxamine kinase/Phosphomethylpyrimidine kinase" evidence="6">
    <location>
        <begin position="77"/>
        <end position="264"/>
    </location>
</feature>
<gene>
    <name evidence="7" type="ORF">DWY99_11995</name>
</gene>
<keyword evidence="5" id="KW-0067">ATP-binding</keyword>
<evidence type="ECO:0000256" key="1">
    <source>
        <dbReference type="ARBA" id="ARBA00012104"/>
    </source>
</evidence>
<dbReference type="SUPFAM" id="SSF53613">
    <property type="entry name" value="Ribokinase-like"/>
    <property type="match status" value="1"/>
</dbReference>
<reference evidence="7 8" key="1">
    <citation type="submission" date="2018-08" db="EMBL/GenBank/DDBJ databases">
        <title>A genome reference for cultivated species of the human gut microbiota.</title>
        <authorList>
            <person name="Zou Y."/>
            <person name="Xue W."/>
            <person name="Luo G."/>
        </authorList>
    </citation>
    <scope>NUCLEOTIDE SEQUENCE [LARGE SCALE GENOMIC DNA]</scope>
    <source>
        <strain evidence="7 8">AF28-26</strain>
    </source>
</reference>
<dbReference type="AlphaFoldDB" id="A0A412AV46"/>
<dbReference type="Pfam" id="PF08543">
    <property type="entry name" value="Phos_pyr_kin"/>
    <property type="match status" value="1"/>
</dbReference>
<dbReference type="GO" id="GO:0005829">
    <property type="term" value="C:cytosol"/>
    <property type="evidence" value="ECO:0007669"/>
    <property type="project" value="TreeGrafter"/>
</dbReference>
<evidence type="ECO:0000256" key="3">
    <source>
        <dbReference type="ARBA" id="ARBA00022741"/>
    </source>
</evidence>
<organism evidence="7 8">
    <name type="scientific">[Clostridium] leptum</name>
    <dbReference type="NCBI Taxonomy" id="1535"/>
    <lineage>
        <taxon>Bacteria</taxon>
        <taxon>Bacillati</taxon>
        <taxon>Bacillota</taxon>
        <taxon>Clostridia</taxon>
        <taxon>Eubacteriales</taxon>
        <taxon>Oscillospiraceae</taxon>
        <taxon>Oscillospiraceae incertae sedis</taxon>
    </lineage>
</organism>
<dbReference type="Proteomes" id="UP000284751">
    <property type="component" value="Unassembled WGS sequence"/>
</dbReference>
<evidence type="ECO:0000313" key="7">
    <source>
        <dbReference type="EMBL" id="RGQ36002.1"/>
    </source>
</evidence>
<name>A0A412AV46_9FIRM</name>
<comment type="caution">
    <text evidence="7">The sequence shown here is derived from an EMBL/GenBank/DDBJ whole genome shotgun (WGS) entry which is preliminary data.</text>
</comment>
<dbReference type="InterPro" id="IPR004625">
    <property type="entry name" value="PyrdxlKinase"/>
</dbReference>
<dbReference type="InterPro" id="IPR029056">
    <property type="entry name" value="Ribokinase-like"/>
</dbReference>
<proteinExistence type="predicted"/>
<dbReference type="EMBL" id="QRTC01000059">
    <property type="protein sequence ID" value="RGQ36002.1"/>
    <property type="molecule type" value="Genomic_DNA"/>
</dbReference>
<dbReference type="NCBIfam" id="NF005491">
    <property type="entry name" value="PRK07105.1"/>
    <property type="match status" value="1"/>
</dbReference>
<dbReference type="InterPro" id="IPR013749">
    <property type="entry name" value="PM/HMP-P_kinase-1"/>
</dbReference>
<dbReference type="PANTHER" id="PTHR10534">
    <property type="entry name" value="PYRIDOXAL KINASE"/>
    <property type="match status" value="1"/>
</dbReference>
<dbReference type="Gene3D" id="3.40.1190.20">
    <property type="match status" value="1"/>
</dbReference>
<dbReference type="PANTHER" id="PTHR10534:SF2">
    <property type="entry name" value="PYRIDOXAL KINASE"/>
    <property type="match status" value="1"/>
</dbReference>
<dbReference type="GO" id="GO:0005524">
    <property type="term" value="F:ATP binding"/>
    <property type="evidence" value="ECO:0007669"/>
    <property type="project" value="UniProtKB-KW"/>
</dbReference>
<protein>
    <recommendedName>
        <fullName evidence="1">pyridoxal kinase</fullName>
        <ecNumber evidence="1">2.7.1.35</ecNumber>
    </recommendedName>
</protein>
<evidence type="ECO:0000259" key="6">
    <source>
        <dbReference type="Pfam" id="PF08543"/>
    </source>
</evidence>
<evidence type="ECO:0000313" key="8">
    <source>
        <dbReference type="Proteomes" id="UP000284751"/>
    </source>
</evidence>